<dbReference type="OrthoDB" id="8841220at2759"/>
<dbReference type="CDD" id="cd15904">
    <property type="entry name" value="TSPO_MBR"/>
    <property type="match status" value="1"/>
</dbReference>
<evidence type="ECO:0000256" key="2">
    <source>
        <dbReference type="ARBA" id="ARBA00007524"/>
    </source>
</evidence>
<keyword evidence="8" id="KW-1185">Reference proteome</keyword>
<evidence type="ECO:0000256" key="3">
    <source>
        <dbReference type="ARBA" id="ARBA00022692"/>
    </source>
</evidence>
<reference evidence="7 8" key="1">
    <citation type="submission" date="2019-08" db="EMBL/GenBank/DDBJ databases">
        <authorList>
            <person name="Alioto T."/>
            <person name="Alioto T."/>
            <person name="Gomez Garrido J."/>
        </authorList>
    </citation>
    <scope>NUCLEOTIDE SEQUENCE [LARGE SCALE GENOMIC DNA]</scope>
</reference>
<dbReference type="GO" id="GO:0005741">
    <property type="term" value="C:mitochondrial outer membrane"/>
    <property type="evidence" value="ECO:0007669"/>
    <property type="project" value="TreeGrafter"/>
</dbReference>
<dbReference type="GO" id="GO:0033013">
    <property type="term" value="P:tetrapyrrole metabolic process"/>
    <property type="evidence" value="ECO:0007669"/>
    <property type="project" value="UniProtKB-ARBA"/>
</dbReference>
<evidence type="ECO:0000313" key="8">
    <source>
        <dbReference type="Proteomes" id="UP000325440"/>
    </source>
</evidence>
<comment type="subcellular location">
    <subcellularLocation>
        <location evidence="1">Membrane</location>
        <topology evidence="1">Multi-pass membrane protein</topology>
    </subcellularLocation>
</comment>
<dbReference type="AlphaFoldDB" id="A0A5E4MG18"/>
<comment type="similarity">
    <text evidence="2">Belongs to the TspO/BZRP family.</text>
</comment>
<keyword evidence="4 6" id="KW-1133">Transmembrane helix</keyword>
<accession>A0A5E4MG18</accession>
<dbReference type="EMBL" id="CABPRJ010000483">
    <property type="protein sequence ID" value="VVC28761.1"/>
    <property type="molecule type" value="Genomic_DNA"/>
</dbReference>
<sequence>MDVTKQIWIPVTFTVTPMIGGVIGGIFVRKNIKVWYETLNLPSWRPPNYMFAPVWTTLYIVMGYASFMVYQSGGGFFGSAKLSLALYASQLVLNWAWSPLFFEFHQLKWSFIEICGLWLNVFGCIVAFYEINKIASFIMIPYLGWLTLATSLTYYIYKNNPEKTSD</sequence>
<proteinExistence type="inferred from homology"/>
<dbReference type="PANTHER" id="PTHR10057">
    <property type="entry name" value="PERIPHERAL-TYPE BENZODIAZEPINE RECEPTOR"/>
    <property type="match status" value="1"/>
</dbReference>
<dbReference type="Gene3D" id="1.20.1260.100">
    <property type="entry name" value="TspO/MBR protein"/>
    <property type="match status" value="1"/>
</dbReference>
<protein>
    <submittedName>
        <fullName evidence="7">TspO/MBR-related protein</fullName>
    </submittedName>
</protein>
<dbReference type="InterPro" id="IPR038330">
    <property type="entry name" value="TspO/MBR-related_sf"/>
</dbReference>
<organism evidence="7 8">
    <name type="scientific">Cinara cedri</name>
    <dbReference type="NCBI Taxonomy" id="506608"/>
    <lineage>
        <taxon>Eukaryota</taxon>
        <taxon>Metazoa</taxon>
        <taxon>Ecdysozoa</taxon>
        <taxon>Arthropoda</taxon>
        <taxon>Hexapoda</taxon>
        <taxon>Insecta</taxon>
        <taxon>Pterygota</taxon>
        <taxon>Neoptera</taxon>
        <taxon>Paraneoptera</taxon>
        <taxon>Hemiptera</taxon>
        <taxon>Sternorrhyncha</taxon>
        <taxon>Aphidomorpha</taxon>
        <taxon>Aphidoidea</taxon>
        <taxon>Aphididae</taxon>
        <taxon>Lachninae</taxon>
        <taxon>Cinara</taxon>
    </lineage>
</organism>
<evidence type="ECO:0000256" key="4">
    <source>
        <dbReference type="ARBA" id="ARBA00022989"/>
    </source>
</evidence>
<dbReference type="FunFam" id="1.20.1260.100:FF:000001">
    <property type="entry name" value="translocator protein 2"/>
    <property type="match status" value="1"/>
</dbReference>
<feature type="transmembrane region" description="Helical" evidence="6">
    <location>
        <begin position="135"/>
        <end position="157"/>
    </location>
</feature>
<dbReference type="Proteomes" id="UP000325440">
    <property type="component" value="Unassembled WGS sequence"/>
</dbReference>
<name>A0A5E4MG18_9HEMI</name>
<dbReference type="InterPro" id="IPR004307">
    <property type="entry name" value="TspO_MBR"/>
</dbReference>
<keyword evidence="5 6" id="KW-0472">Membrane</keyword>
<dbReference type="Pfam" id="PF03073">
    <property type="entry name" value="TspO_MBR"/>
    <property type="match status" value="1"/>
</dbReference>
<evidence type="ECO:0000256" key="5">
    <source>
        <dbReference type="ARBA" id="ARBA00023136"/>
    </source>
</evidence>
<feature type="transmembrane region" description="Helical" evidence="6">
    <location>
        <begin position="49"/>
        <end position="70"/>
    </location>
</feature>
<dbReference type="PANTHER" id="PTHR10057:SF0">
    <property type="entry name" value="TRANSLOCATOR PROTEIN"/>
    <property type="match status" value="1"/>
</dbReference>
<evidence type="ECO:0000313" key="7">
    <source>
        <dbReference type="EMBL" id="VVC28761.1"/>
    </source>
</evidence>
<evidence type="ECO:0000256" key="6">
    <source>
        <dbReference type="SAM" id="Phobius"/>
    </source>
</evidence>
<feature type="transmembrane region" description="Helical" evidence="6">
    <location>
        <begin position="109"/>
        <end position="129"/>
    </location>
</feature>
<keyword evidence="3 6" id="KW-0812">Transmembrane</keyword>
<feature type="transmembrane region" description="Helical" evidence="6">
    <location>
        <begin position="76"/>
        <end position="97"/>
    </location>
</feature>
<dbReference type="PIRSF" id="PIRSF005859">
    <property type="entry name" value="PBR"/>
    <property type="match status" value="1"/>
</dbReference>
<evidence type="ECO:0000256" key="1">
    <source>
        <dbReference type="ARBA" id="ARBA00004141"/>
    </source>
</evidence>
<gene>
    <name evidence="7" type="ORF">CINCED_3A010495</name>
</gene>
<feature type="transmembrane region" description="Helical" evidence="6">
    <location>
        <begin position="6"/>
        <end position="28"/>
    </location>
</feature>